<dbReference type="InterPro" id="IPR045351">
    <property type="entry name" value="DUF6531"/>
</dbReference>
<feature type="region of interest" description="Disordered" evidence="2">
    <location>
        <begin position="476"/>
        <end position="532"/>
    </location>
</feature>
<dbReference type="InterPro" id="IPR050708">
    <property type="entry name" value="T6SS_VgrG/RHS"/>
</dbReference>
<proteinExistence type="predicted"/>
<gene>
    <name evidence="5" type="ORF">D0T12_20365</name>
</gene>
<evidence type="ECO:0000313" key="5">
    <source>
        <dbReference type="EMBL" id="RFS83411.1"/>
    </source>
</evidence>
<dbReference type="InterPro" id="IPR031325">
    <property type="entry name" value="RHS_repeat"/>
</dbReference>
<dbReference type="NCBIfam" id="TIGR01643">
    <property type="entry name" value="YD_repeat_2x"/>
    <property type="match status" value="2"/>
</dbReference>
<feature type="compositionally biased region" description="Polar residues" evidence="2">
    <location>
        <begin position="565"/>
        <end position="595"/>
    </location>
</feature>
<dbReference type="InterPro" id="IPR006530">
    <property type="entry name" value="YD"/>
</dbReference>
<accession>A0A372GDF3</accession>
<dbReference type="Pfam" id="PF05593">
    <property type="entry name" value="RHS_repeat"/>
    <property type="match status" value="3"/>
</dbReference>
<name>A0A372GDF3_9ACTN</name>
<feature type="domain" description="Teneurin-like YD-shell" evidence="4">
    <location>
        <begin position="813"/>
        <end position="1066"/>
    </location>
</feature>
<dbReference type="EMBL" id="QVNQ01000006">
    <property type="protein sequence ID" value="RFS83411.1"/>
    <property type="molecule type" value="Genomic_DNA"/>
</dbReference>
<sequence>MPLSLRPGNTETRGSLSPCPGVKPVRQYAPSKKEGNVFRSPATWVAVSALTVSSFVLPATTGAAADAPRAHQFQRLYSEIGSPNAANPRLGPSRRGGVRLVSPGTVADASKTRIPARAPSGARTPGTAALASVPVGIGPVRNGTFLSFNLADYLQLKVNTGSGNAMVRTTDMSLPGVGGNVTVGAVYNSLLHAADVPTGVVSPGWRTRLGQDVRLYKNSDDSVTFAGPDGVSGVFTPSGSGYTTPKEFKGDLVTQSGGGWKYTDHGSGRKHHFDSSGLPTKLEDRNGNVTDFGYTSGNISTITYKPKGETTGRQINVASYGDRITRYAQEKAGGGRRVAVYTYDAANRLQRIQEPAGEVMSFGYDGSGRLNSVSNGKGAVTELVYDGDHRVLSVTRVGSTDRQVTRLAYPSDTETQVADPNTDQSKPVEDVPHTTYTLNSNDRVTKTVDPAGKTRSKSYTPFSDVASYENANQGLTSNTFGANGGESPTRSASPTGATSSLTYGNSPTGQNPTAAYQPSAGSDTQGNASAYTYDGPGNLSSAKNALAAEAKLAYNGDGTVKESTDPGNGTNSTTYSYDDNHQLKSVTPPTGNSLGRKSLTYDGYGRLDTLTDGNGKKTSYTYDDNDRVLTIAYSDGTPEITYTYDRAGNVRTRTDATGTTTWTYTQRNLLGGRHSTSGGGEITWQYDATGNLVNQLNDAGTLHYVHSVRNLLTSMTDYAGGTWEFDHDDDGNRTDTYFNRTSATAWAMHTRNTFDDSGRITRVVTSRAGDDGKKISDVSYCYSERGSATSCDTGKSNDTGLRQWSKDNLTGTISDYTYDKGNRLTKATNVAGHTYEYRYDERGNRTSVTRDGTETQRLTFNSANQVTTGGETYDAAGNRTAGNGLEGTYNAARQTTRFTRGTSTIAYAYAGPGQAEMTTAKGLSVVYGRSASTSGGIVSYTNGSTTVWMIHDSGGTPLGYLWDGKPHAFGSDGLGSVTSIVSPAGTRAAAYTYGPYGETTADNGWQSAINLMRYTGGLHDPASGLLKLGDRFYDYGHGRFTQQDTVNAVGDPRTGNRYAYAGDNPINNLDPTGHYYEQFKIDVCYFACVGFGVATGDGGTRPIGTVGLGLDVGVGGSATANTGQVQQGVTVGGSCSAPGLTAASEISMTGEAGASAGVTTGTEYGCALEETFTM</sequence>
<dbReference type="AlphaFoldDB" id="A0A372GDF3"/>
<dbReference type="PANTHER" id="PTHR32305">
    <property type="match status" value="1"/>
</dbReference>
<dbReference type="Proteomes" id="UP000262882">
    <property type="component" value="Unassembled WGS sequence"/>
</dbReference>
<keyword evidence="1" id="KW-0677">Repeat</keyword>
<feature type="region of interest" description="Disordered" evidence="2">
    <location>
        <begin position="263"/>
        <end position="284"/>
    </location>
</feature>
<dbReference type="PANTHER" id="PTHR32305:SF15">
    <property type="entry name" value="PROTEIN RHSA-RELATED"/>
    <property type="match status" value="1"/>
</dbReference>
<feature type="region of interest" description="Disordered" evidence="2">
    <location>
        <begin position="411"/>
        <end position="460"/>
    </location>
</feature>
<protein>
    <submittedName>
        <fullName evidence="5">RHS repeat-associated core domain-containing protein</fullName>
    </submittedName>
</protein>
<reference evidence="5 6" key="1">
    <citation type="submission" date="2018-08" db="EMBL/GenBank/DDBJ databases">
        <title>Actinomadura spongicola sp. nov., isolated from marine sponge Leucetta chagosensis.</title>
        <authorList>
            <person name="Li L."/>
            <person name="Lin H.W."/>
        </authorList>
    </citation>
    <scope>NUCLEOTIDE SEQUENCE [LARGE SCALE GENOMIC DNA]</scope>
    <source>
        <strain evidence="5 6">LHW52907</strain>
    </source>
</reference>
<comment type="caution">
    <text evidence="5">The sequence shown here is derived from an EMBL/GenBank/DDBJ whole genome shotgun (WGS) entry which is preliminary data.</text>
</comment>
<feature type="region of interest" description="Disordered" evidence="2">
    <location>
        <begin position="557"/>
        <end position="598"/>
    </location>
</feature>
<evidence type="ECO:0000256" key="2">
    <source>
        <dbReference type="SAM" id="MobiDB-lite"/>
    </source>
</evidence>
<dbReference type="InterPro" id="IPR022385">
    <property type="entry name" value="Rhs_assc_core"/>
</dbReference>
<feature type="compositionally biased region" description="Polar residues" evidence="2">
    <location>
        <begin position="476"/>
        <end position="530"/>
    </location>
</feature>
<dbReference type="Pfam" id="PF20148">
    <property type="entry name" value="DUF6531"/>
    <property type="match status" value="1"/>
</dbReference>
<organism evidence="5 6">
    <name type="scientific">Actinomadura spongiicola</name>
    <dbReference type="NCBI Taxonomy" id="2303421"/>
    <lineage>
        <taxon>Bacteria</taxon>
        <taxon>Bacillati</taxon>
        <taxon>Actinomycetota</taxon>
        <taxon>Actinomycetes</taxon>
        <taxon>Streptosporangiales</taxon>
        <taxon>Thermomonosporaceae</taxon>
        <taxon>Actinomadura</taxon>
    </lineage>
</organism>
<feature type="compositionally biased region" description="Polar residues" evidence="2">
    <location>
        <begin position="412"/>
        <end position="425"/>
    </location>
</feature>
<feature type="domain" description="DUF6531" evidence="3">
    <location>
        <begin position="158"/>
        <end position="234"/>
    </location>
</feature>
<dbReference type="InterPro" id="IPR056823">
    <property type="entry name" value="TEN-like_YD-shell"/>
</dbReference>
<dbReference type="Pfam" id="PF25023">
    <property type="entry name" value="TEN_YD-shell"/>
    <property type="match status" value="1"/>
</dbReference>
<keyword evidence="6" id="KW-1185">Reference proteome</keyword>
<evidence type="ECO:0000256" key="1">
    <source>
        <dbReference type="ARBA" id="ARBA00022737"/>
    </source>
</evidence>
<feature type="region of interest" description="Disordered" evidence="2">
    <location>
        <begin position="1"/>
        <end position="23"/>
    </location>
</feature>
<evidence type="ECO:0000313" key="6">
    <source>
        <dbReference type="Proteomes" id="UP000262882"/>
    </source>
</evidence>
<dbReference type="Gene3D" id="2.180.10.10">
    <property type="entry name" value="RHS repeat-associated core"/>
    <property type="match status" value="2"/>
</dbReference>
<dbReference type="NCBIfam" id="TIGR03696">
    <property type="entry name" value="Rhs_assc_core"/>
    <property type="match status" value="1"/>
</dbReference>
<evidence type="ECO:0000259" key="4">
    <source>
        <dbReference type="Pfam" id="PF25023"/>
    </source>
</evidence>
<evidence type="ECO:0000259" key="3">
    <source>
        <dbReference type="Pfam" id="PF20148"/>
    </source>
</evidence>